<evidence type="ECO:0000259" key="10">
    <source>
        <dbReference type="PROSITE" id="PS50263"/>
    </source>
</evidence>
<keyword evidence="12" id="KW-1185">Reference proteome</keyword>
<comment type="pathway">
    <text evidence="9">Protein modification; lipoprotein biosynthesis (N-acyl transfer).</text>
</comment>
<dbReference type="InterPro" id="IPR045378">
    <property type="entry name" value="LNT_N"/>
</dbReference>
<evidence type="ECO:0000313" key="11">
    <source>
        <dbReference type="EMBL" id="GGC21813.1"/>
    </source>
</evidence>
<evidence type="ECO:0000256" key="9">
    <source>
        <dbReference type="HAMAP-Rule" id="MF_01148"/>
    </source>
</evidence>
<dbReference type="EMBL" id="BMIK01000002">
    <property type="protein sequence ID" value="GGC21813.1"/>
    <property type="molecule type" value="Genomic_DNA"/>
</dbReference>
<comment type="caution">
    <text evidence="11">The sequence shown here is derived from an EMBL/GenBank/DDBJ whole genome shotgun (WGS) entry which is preliminary data.</text>
</comment>
<keyword evidence="6 9" id="KW-1133">Transmembrane helix</keyword>
<evidence type="ECO:0000256" key="6">
    <source>
        <dbReference type="ARBA" id="ARBA00022989"/>
    </source>
</evidence>
<accession>A0ABQ1LA17</accession>
<dbReference type="NCBIfam" id="TIGR00546">
    <property type="entry name" value="lnt"/>
    <property type="match status" value="1"/>
</dbReference>
<keyword evidence="4 9" id="KW-0808">Transferase</keyword>
<proteinExistence type="inferred from homology"/>
<evidence type="ECO:0000256" key="5">
    <source>
        <dbReference type="ARBA" id="ARBA00022692"/>
    </source>
</evidence>
<dbReference type="HAMAP" id="MF_01148">
    <property type="entry name" value="Lnt"/>
    <property type="match status" value="1"/>
</dbReference>
<dbReference type="Gene3D" id="3.60.110.10">
    <property type="entry name" value="Carbon-nitrogen hydrolase"/>
    <property type="match status" value="1"/>
</dbReference>
<dbReference type="InterPro" id="IPR003010">
    <property type="entry name" value="C-N_Hydrolase"/>
</dbReference>
<dbReference type="SUPFAM" id="SSF56317">
    <property type="entry name" value="Carbon-nitrogen hydrolase"/>
    <property type="match status" value="1"/>
</dbReference>
<protein>
    <recommendedName>
        <fullName evidence="9">Apolipoprotein N-acyltransferase</fullName>
        <shortName evidence="9">ALP N-acyltransferase</shortName>
        <ecNumber evidence="9">2.3.1.269</ecNumber>
    </recommendedName>
</protein>
<comment type="similarity">
    <text evidence="2 9">Belongs to the CN hydrolase family. Apolipoprotein N-acyltransferase subfamily.</text>
</comment>
<feature type="transmembrane region" description="Helical" evidence="9">
    <location>
        <begin position="200"/>
        <end position="219"/>
    </location>
</feature>
<dbReference type="CDD" id="cd07571">
    <property type="entry name" value="ALP_N-acyl_transferase"/>
    <property type="match status" value="1"/>
</dbReference>
<feature type="domain" description="CN hydrolase" evidence="10">
    <location>
        <begin position="236"/>
        <end position="503"/>
    </location>
</feature>
<evidence type="ECO:0000256" key="3">
    <source>
        <dbReference type="ARBA" id="ARBA00022475"/>
    </source>
</evidence>
<feature type="transmembrane region" description="Helical" evidence="9">
    <location>
        <begin position="30"/>
        <end position="50"/>
    </location>
</feature>
<evidence type="ECO:0000256" key="4">
    <source>
        <dbReference type="ARBA" id="ARBA00022679"/>
    </source>
</evidence>
<reference evidence="12" key="1">
    <citation type="journal article" date="2019" name="Int. J. Syst. Evol. Microbiol.">
        <title>The Global Catalogue of Microorganisms (GCM) 10K type strain sequencing project: providing services to taxonomists for standard genome sequencing and annotation.</title>
        <authorList>
            <consortium name="The Broad Institute Genomics Platform"/>
            <consortium name="The Broad Institute Genome Sequencing Center for Infectious Disease"/>
            <person name="Wu L."/>
            <person name="Ma J."/>
        </authorList>
    </citation>
    <scope>NUCLEOTIDE SEQUENCE [LARGE SCALE GENOMIC DNA]</scope>
    <source>
        <strain evidence="12">CGMCC 1.15342</strain>
    </source>
</reference>
<feature type="transmembrane region" description="Helical" evidence="9">
    <location>
        <begin position="57"/>
        <end position="77"/>
    </location>
</feature>
<keyword evidence="7 9" id="KW-0472">Membrane</keyword>
<organism evidence="11 12">
    <name type="scientific">Parapedobacter defluvii</name>
    <dbReference type="NCBI Taxonomy" id="2045106"/>
    <lineage>
        <taxon>Bacteria</taxon>
        <taxon>Pseudomonadati</taxon>
        <taxon>Bacteroidota</taxon>
        <taxon>Sphingobacteriia</taxon>
        <taxon>Sphingobacteriales</taxon>
        <taxon>Sphingobacteriaceae</taxon>
        <taxon>Parapedobacter</taxon>
    </lineage>
</organism>
<gene>
    <name evidence="9 11" type="primary">lnt</name>
    <name evidence="11" type="ORF">GCM10011386_12230</name>
</gene>
<feature type="transmembrane region" description="Helical" evidence="9">
    <location>
        <begin position="120"/>
        <end position="137"/>
    </location>
</feature>
<dbReference type="PROSITE" id="PS50263">
    <property type="entry name" value="CN_HYDROLASE"/>
    <property type="match status" value="1"/>
</dbReference>
<dbReference type="PANTHER" id="PTHR38686:SF1">
    <property type="entry name" value="APOLIPOPROTEIN N-ACYLTRANSFERASE"/>
    <property type="match status" value="1"/>
</dbReference>
<evidence type="ECO:0000256" key="7">
    <source>
        <dbReference type="ARBA" id="ARBA00023136"/>
    </source>
</evidence>
<dbReference type="InterPro" id="IPR004563">
    <property type="entry name" value="Apolipo_AcylTrfase"/>
</dbReference>
<keyword evidence="8 9" id="KW-0012">Acyltransferase</keyword>
<feature type="transmembrane region" description="Helical" evidence="9">
    <location>
        <begin position="169"/>
        <end position="188"/>
    </location>
</feature>
<keyword evidence="3 9" id="KW-1003">Cell membrane</keyword>
<dbReference type="EC" id="2.3.1.269" evidence="9"/>
<dbReference type="PANTHER" id="PTHR38686">
    <property type="entry name" value="APOLIPOPROTEIN N-ACYLTRANSFERASE"/>
    <property type="match status" value="1"/>
</dbReference>
<evidence type="ECO:0000256" key="1">
    <source>
        <dbReference type="ARBA" id="ARBA00004651"/>
    </source>
</evidence>
<evidence type="ECO:0000313" key="12">
    <source>
        <dbReference type="Proteomes" id="UP000597338"/>
    </source>
</evidence>
<dbReference type="Proteomes" id="UP000597338">
    <property type="component" value="Unassembled WGS sequence"/>
</dbReference>
<dbReference type="Pfam" id="PF00795">
    <property type="entry name" value="CN_hydrolase"/>
    <property type="match status" value="1"/>
</dbReference>
<evidence type="ECO:0000256" key="2">
    <source>
        <dbReference type="ARBA" id="ARBA00010065"/>
    </source>
</evidence>
<sequence length="544" mass="61035">MTVKHLYLQALLSAALLWLAWPPIPYTAPLLWVAFVPLLLALESVMRGNYQKKGTKVFLLGGLTGVVWNTASIYWVFNAMNAVMPVYAAAFVALIPFGLAAFLMALAFRLYYQLRKRHSIGISLVGLVCFWIAYEYLHQTWDLAFPWMTLGNGFASTHQLVQWYEYTGVYGGTVWLWAVNCGVFLAILAAKDGFARSRRYALWGSTAALVALPSLWSIWRYATYEEHENPSNVVIVQPNVDPYGKFSFIAPEEQLENLIQLSKSVAQPNTEFFVWPETAIAHPPPGYDEGEFLGHPAFQQLQQFLSPYKNGNILSGIESYRLYNEQQTPTARPWGKDYLDVFNAAILIENSAKLQFYHKSKLVAGVEQFPFGGALAFMKPLFSAFGGTTGGYGRQDKPSVFYSQSGIGAAPVICYESIWGNYVAEYIREGAQFVAVITNDGWWGNTAGKDQHLAYAKLRAIETRRWVARSANTGISGFINQRGDVVQKTQWWVPAAIKQDINLNEEITFYVRTGDYLAYAGCMGSLVFGLLLLFGRVKRKSICK</sequence>
<feature type="transmembrane region" description="Helical" evidence="9">
    <location>
        <begin position="516"/>
        <end position="534"/>
    </location>
</feature>
<dbReference type="InterPro" id="IPR036526">
    <property type="entry name" value="C-N_Hydrolase_sf"/>
</dbReference>
<feature type="transmembrane region" description="Helical" evidence="9">
    <location>
        <begin position="83"/>
        <end position="108"/>
    </location>
</feature>
<dbReference type="Pfam" id="PF20154">
    <property type="entry name" value="LNT_N"/>
    <property type="match status" value="1"/>
</dbReference>
<comment type="subcellular location">
    <subcellularLocation>
        <location evidence="1 9">Cell membrane</location>
        <topology evidence="1 9">Multi-pass membrane protein</topology>
    </subcellularLocation>
</comment>
<evidence type="ECO:0000256" key="8">
    <source>
        <dbReference type="ARBA" id="ARBA00023315"/>
    </source>
</evidence>
<name>A0ABQ1LA17_9SPHI</name>
<keyword evidence="5 9" id="KW-0812">Transmembrane</keyword>
<comment type="function">
    <text evidence="9">Catalyzes the phospholipid dependent N-acylation of the N-terminal cysteine of apolipoprotein, the last step in lipoprotein maturation.</text>
</comment>
<comment type="catalytic activity">
    <reaction evidence="9">
        <text>N-terminal S-1,2-diacyl-sn-glyceryl-L-cysteinyl-[lipoprotein] + a glycerophospholipid = N-acyl-S-1,2-diacyl-sn-glyceryl-L-cysteinyl-[lipoprotein] + a 2-acyl-sn-glycero-3-phospholipid + H(+)</text>
        <dbReference type="Rhea" id="RHEA:48228"/>
        <dbReference type="Rhea" id="RHEA-COMP:14681"/>
        <dbReference type="Rhea" id="RHEA-COMP:14684"/>
        <dbReference type="ChEBI" id="CHEBI:15378"/>
        <dbReference type="ChEBI" id="CHEBI:136912"/>
        <dbReference type="ChEBI" id="CHEBI:140656"/>
        <dbReference type="ChEBI" id="CHEBI:140657"/>
        <dbReference type="ChEBI" id="CHEBI:140660"/>
        <dbReference type="EC" id="2.3.1.269"/>
    </reaction>
</comment>